<dbReference type="OrthoDB" id="1917735at2759"/>
<feature type="region of interest" description="Disordered" evidence="2">
    <location>
        <begin position="42"/>
        <end position="76"/>
    </location>
</feature>
<protein>
    <recommendedName>
        <fullName evidence="5">Senescence regulator</fullName>
    </recommendedName>
</protein>
<name>A0A835P8U1_VANPL</name>
<dbReference type="InterPro" id="IPR007608">
    <property type="entry name" value="Senescence_reg_S40"/>
</dbReference>
<dbReference type="AlphaFoldDB" id="A0A835P8U1"/>
<dbReference type="Pfam" id="PF04520">
    <property type="entry name" value="Senescence_reg"/>
    <property type="match status" value="1"/>
</dbReference>
<dbReference type="EMBL" id="JADCNM010000505">
    <property type="protein sequence ID" value="KAG0447048.1"/>
    <property type="molecule type" value="Genomic_DNA"/>
</dbReference>
<proteinExistence type="inferred from homology"/>
<comment type="caution">
    <text evidence="3">The sequence shown here is derived from an EMBL/GenBank/DDBJ whole genome shotgun (WGS) entry which is preliminary data.</text>
</comment>
<dbReference type="PANTHER" id="PTHR46525">
    <property type="entry name" value="EMB|CAB72159.1"/>
    <property type="match status" value="1"/>
</dbReference>
<reference evidence="3 4" key="1">
    <citation type="journal article" date="2020" name="Nat. Food">
        <title>A phased Vanilla planifolia genome enables genetic improvement of flavour and production.</title>
        <authorList>
            <person name="Hasing T."/>
            <person name="Tang H."/>
            <person name="Brym M."/>
            <person name="Khazi F."/>
            <person name="Huang T."/>
            <person name="Chambers A.H."/>
        </authorList>
    </citation>
    <scope>NUCLEOTIDE SEQUENCE [LARGE SCALE GENOMIC DNA]</scope>
    <source>
        <tissue evidence="3">Leaf</tissue>
    </source>
</reference>
<evidence type="ECO:0000256" key="2">
    <source>
        <dbReference type="SAM" id="MobiDB-lite"/>
    </source>
</evidence>
<evidence type="ECO:0000256" key="1">
    <source>
        <dbReference type="ARBA" id="ARBA00034773"/>
    </source>
</evidence>
<evidence type="ECO:0000313" key="3">
    <source>
        <dbReference type="EMBL" id="KAG0447048.1"/>
    </source>
</evidence>
<evidence type="ECO:0008006" key="5">
    <source>
        <dbReference type="Google" id="ProtNLM"/>
    </source>
</evidence>
<sequence>MQGRKASYRFLTTPAAAEADYDGDELDESDVWGYSCDPRAAADLRKPVPASRSTRKKTEKGDRTAAGSGGCGASSLPMNIPDWSKILKNKRPDVAAVMNVLDDGDDDEGENKGGPVIPPHELLWRNRGTSFSVHEGIGRTLKGRDLSRVRDAIWQRIGFED</sequence>
<gene>
    <name evidence="3" type="ORF">HPP92_028508</name>
</gene>
<organism evidence="3 4">
    <name type="scientific">Vanilla planifolia</name>
    <name type="common">Vanilla</name>
    <dbReference type="NCBI Taxonomy" id="51239"/>
    <lineage>
        <taxon>Eukaryota</taxon>
        <taxon>Viridiplantae</taxon>
        <taxon>Streptophyta</taxon>
        <taxon>Embryophyta</taxon>
        <taxon>Tracheophyta</taxon>
        <taxon>Spermatophyta</taxon>
        <taxon>Magnoliopsida</taxon>
        <taxon>Liliopsida</taxon>
        <taxon>Asparagales</taxon>
        <taxon>Orchidaceae</taxon>
        <taxon>Vanilloideae</taxon>
        <taxon>Vanilleae</taxon>
        <taxon>Vanilla</taxon>
    </lineage>
</organism>
<dbReference type="Proteomes" id="UP000639772">
    <property type="component" value="Unassembled WGS sequence"/>
</dbReference>
<evidence type="ECO:0000313" key="4">
    <source>
        <dbReference type="Proteomes" id="UP000639772"/>
    </source>
</evidence>
<comment type="similarity">
    <text evidence="1">Belongs to the senescence regulator S40 family.</text>
</comment>
<dbReference type="PANTHER" id="PTHR46525:SF2">
    <property type="entry name" value="EMB|CAB72159.1"/>
    <property type="match status" value="1"/>
</dbReference>
<dbReference type="GO" id="GO:0010150">
    <property type="term" value="P:leaf senescence"/>
    <property type="evidence" value="ECO:0007669"/>
    <property type="project" value="UniProtKB-ARBA"/>
</dbReference>
<accession>A0A835P8U1</accession>